<dbReference type="InParanoid" id="B9T8U0"/>
<dbReference type="PANTHER" id="PTHR40942:SF4">
    <property type="entry name" value="CYTOCHROME C5"/>
    <property type="match status" value="1"/>
</dbReference>
<dbReference type="AlphaFoldDB" id="B9T8U0"/>
<evidence type="ECO:0000256" key="4">
    <source>
        <dbReference type="ARBA" id="ARBA00022801"/>
    </source>
</evidence>
<evidence type="ECO:0000256" key="5">
    <source>
        <dbReference type="ARBA" id="ARBA00031248"/>
    </source>
</evidence>
<dbReference type="Proteomes" id="UP000008311">
    <property type="component" value="Unassembled WGS sequence"/>
</dbReference>
<dbReference type="NCBIfam" id="TIGR00668">
    <property type="entry name" value="apaH"/>
    <property type="match status" value="1"/>
</dbReference>
<dbReference type="GO" id="GO:0006798">
    <property type="term" value="P:polyphosphate catabolic process"/>
    <property type="evidence" value="ECO:0000318"/>
    <property type="project" value="GO_Central"/>
</dbReference>
<protein>
    <recommendedName>
        <fullName evidence="3">bis(5'-nucleosyl)-tetraphosphatase (symmetrical)</fullName>
        <ecNumber evidence="3">3.6.1.41</ecNumber>
    </recommendedName>
    <alternativeName>
        <fullName evidence="6">Ap4A hydrolase</fullName>
    </alternativeName>
    <alternativeName>
        <fullName evidence="5">Diadenosine 5',5'''-P1,P4-tetraphosphate pyrophosphohydrolase</fullName>
    </alternativeName>
    <alternativeName>
        <fullName evidence="7">Diadenosine tetraphosphatase</fullName>
    </alternativeName>
</protein>
<dbReference type="EMBL" id="EQ975192">
    <property type="protein sequence ID" value="EEF27723.1"/>
    <property type="molecule type" value="Genomic_DNA"/>
</dbReference>
<dbReference type="GO" id="GO:0008803">
    <property type="term" value="F:bis(5'-nucleosyl)-tetraphosphatase (symmetrical) activity"/>
    <property type="evidence" value="ECO:0007669"/>
    <property type="project" value="UniProtKB-EC"/>
</dbReference>
<comment type="function">
    <text evidence="1">Hydrolyzes diadenosine 5',5'''-P1,P4-tetraphosphate to yield ADP.</text>
</comment>
<dbReference type="GO" id="GO:0000298">
    <property type="term" value="F:endopolyphosphatase activity"/>
    <property type="evidence" value="ECO:0000318"/>
    <property type="project" value="GO_Central"/>
</dbReference>
<feature type="domain" description="Calcineurin-like phosphoesterase" evidence="9">
    <location>
        <begin position="5"/>
        <end position="131"/>
    </location>
</feature>
<dbReference type="Pfam" id="PF00149">
    <property type="entry name" value="Metallophos"/>
    <property type="match status" value="1"/>
</dbReference>
<dbReference type="eggNOG" id="ENOG502S28V">
    <property type="taxonomic scope" value="Eukaryota"/>
</dbReference>
<evidence type="ECO:0000256" key="8">
    <source>
        <dbReference type="ARBA" id="ARBA00049417"/>
    </source>
</evidence>
<name>B9T8U0_RICCO</name>
<comment type="similarity">
    <text evidence="2">Belongs to the Ap4A hydrolase family.</text>
</comment>
<gene>
    <name evidence="10" type="ORF">RCOM_0044460</name>
</gene>
<dbReference type="InterPro" id="IPR004843">
    <property type="entry name" value="Calcineurin-like_PHP"/>
</dbReference>
<dbReference type="CDD" id="cd07422">
    <property type="entry name" value="MPP_ApaH"/>
    <property type="match status" value="1"/>
</dbReference>
<dbReference type="InterPro" id="IPR029052">
    <property type="entry name" value="Metallo-depent_PP-like"/>
</dbReference>
<proteinExistence type="inferred from homology"/>
<dbReference type="GO" id="GO:0005737">
    <property type="term" value="C:cytoplasm"/>
    <property type="evidence" value="ECO:0000318"/>
    <property type="project" value="GO_Central"/>
</dbReference>
<dbReference type="GO" id="GO:0016791">
    <property type="term" value="F:phosphatase activity"/>
    <property type="evidence" value="ECO:0000318"/>
    <property type="project" value="GO_Central"/>
</dbReference>
<keyword evidence="11" id="KW-1185">Reference proteome</keyword>
<dbReference type="EC" id="3.6.1.41" evidence="3"/>
<evidence type="ECO:0000313" key="10">
    <source>
        <dbReference type="EMBL" id="EEF27723.1"/>
    </source>
</evidence>
<dbReference type="InterPro" id="IPR004617">
    <property type="entry name" value="ApaH"/>
</dbReference>
<dbReference type="NCBIfam" id="NF001204">
    <property type="entry name" value="PRK00166.1"/>
    <property type="match status" value="1"/>
</dbReference>
<organism evidence="10 11">
    <name type="scientific">Ricinus communis</name>
    <name type="common">Castor bean</name>
    <dbReference type="NCBI Taxonomy" id="3988"/>
    <lineage>
        <taxon>Eukaryota</taxon>
        <taxon>Viridiplantae</taxon>
        <taxon>Streptophyta</taxon>
        <taxon>Embryophyta</taxon>
        <taxon>Tracheophyta</taxon>
        <taxon>Spermatophyta</taxon>
        <taxon>Magnoliopsida</taxon>
        <taxon>eudicotyledons</taxon>
        <taxon>Gunneridae</taxon>
        <taxon>Pentapetalae</taxon>
        <taxon>rosids</taxon>
        <taxon>fabids</taxon>
        <taxon>Malpighiales</taxon>
        <taxon>Euphorbiaceae</taxon>
        <taxon>Acalyphoideae</taxon>
        <taxon>Acalypheae</taxon>
        <taxon>Ricinus</taxon>
    </lineage>
</organism>
<accession>B9T8U0</accession>
<sequence>MARYAIGDIQGCYHSMMHLLAQVDFQPGRDSLWLVGDLINRGTGSLEVLRWVYAQRDHVRLVLGNHDLHAIAVAHHIRPPHRFDTLTELFSADDGAALLGWLRQQPLMVLEDDFAMLHAGLYPQWTLPEARALAAEVEAVLQSADYLNFLQQMYGNHPAAWDDRLTGIDRLRTITNALTRMRLLDDTGAMEFAFKGEVQDIPAGYQPWFKVAARQSAQASQTILFGHWSALGLYQGEGVVALDTGCLWGRQLTAYTLETGAFTQVPLDPRDRPVGAVGDSIRGRGHGCDGRRRWPAVGARTVIDLSCLVAIIITGHE</sequence>
<dbReference type="SUPFAM" id="SSF56300">
    <property type="entry name" value="Metallo-dependent phosphatases"/>
    <property type="match status" value="1"/>
</dbReference>
<comment type="catalytic activity">
    <reaction evidence="8">
        <text>P(1),P(4)-bis(5'-adenosyl) tetraphosphate + H2O = 2 ADP + 2 H(+)</text>
        <dbReference type="Rhea" id="RHEA:24252"/>
        <dbReference type="ChEBI" id="CHEBI:15377"/>
        <dbReference type="ChEBI" id="CHEBI:15378"/>
        <dbReference type="ChEBI" id="CHEBI:58141"/>
        <dbReference type="ChEBI" id="CHEBI:456216"/>
        <dbReference type="EC" id="3.6.1.41"/>
    </reaction>
</comment>
<evidence type="ECO:0000256" key="1">
    <source>
        <dbReference type="ARBA" id="ARBA00003413"/>
    </source>
</evidence>
<keyword evidence="4 10" id="KW-0378">Hydrolase</keyword>
<evidence type="ECO:0000256" key="2">
    <source>
        <dbReference type="ARBA" id="ARBA00005419"/>
    </source>
</evidence>
<dbReference type="PANTHER" id="PTHR40942">
    <property type="match status" value="1"/>
</dbReference>
<evidence type="ECO:0000313" key="11">
    <source>
        <dbReference type="Proteomes" id="UP000008311"/>
    </source>
</evidence>
<dbReference type="PIRSF" id="PIRSF000903">
    <property type="entry name" value="B5n-ttraPtase_sm"/>
    <property type="match status" value="1"/>
</dbReference>
<dbReference type="STRING" id="3988.B9T8U0"/>
<evidence type="ECO:0000256" key="6">
    <source>
        <dbReference type="ARBA" id="ARBA00032248"/>
    </source>
</evidence>
<dbReference type="Gene3D" id="3.60.21.10">
    <property type="match status" value="1"/>
</dbReference>
<reference evidence="11" key="1">
    <citation type="journal article" date="2010" name="Nat. Biotechnol.">
        <title>Draft genome sequence of the oilseed species Ricinus communis.</title>
        <authorList>
            <person name="Chan A.P."/>
            <person name="Crabtree J."/>
            <person name="Zhao Q."/>
            <person name="Lorenzi H."/>
            <person name="Orvis J."/>
            <person name="Puiu D."/>
            <person name="Melake-Berhan A."/>
            <person name="Jones K.M."/>
            <person name="Redman J."/>
            <person name="Chen G."/>
            <person name="Cahoon E.B."/>
            <person name="Gedil M."/>
            <person name="Stanke M."/>
            <person name="Haas B.J."/>
            <person name="Wortman J.R."/>
            <person name="Fraser-Liggett C.M."/>
            <person name="Ravel J."/>
            <person name="Rabinowicz P.D."/>
        </authorList>
    </citation>
    <scope>NUCLEOTIDE SEQUENCE [LARGE SCALE GENOMIC DNA]</scope>
    <source>
        <strain evidence="11">cv. Hale</strain>
    </source>
</reference>
<evidence type="ECO:0000259" key="9">
    <source>
        <dbReference type="Pfam" id="PF00149"/>
    </source>
</evidence>
<evidence type="ECO:0000256" key="7">
    <source>
        <dbReference type="ARBA" id="ARBA00033210"/>
    </source>
</evidence>
<evidence type="ECO:0000256" key="3">
    <source>
        <dbReference type="ARBA" id="ARBA00012506"/>
    </source>
</evidence>